<keyword evidence="3" id="KW-0217">Developmental protein</keyword>
<proteinExistence type="inferred from homology"/>
<evidence type="ECO:0000256" key="6">
    <source>
        <dbReference type="ARBA" id="ARBA00022729"/>
    </source>
</evidence>
<evidence type="ECO:0000256" key="7">
    <source>
        <dbReference type="ARBA" id="ARBA00022782"/>
    </source>
</evidence>
<comment type="similarity">
    <text evidence="2">Belongs to the secreted frizzled-related protein (sFRP) family.</text>
</comment>
<evidence type="ECO:0000256" key="5">
    <source>
        <dbReference type="ARBA" id="ARBA00022687"/>
    </source>
</evidence>
<dbReference type="FunFam" id="1.10.2000.10:FF:000001">
    <property type="entry name" value="secreted frizzled-related protein 2"/>
    <property type="match status" value="1"/>
</dbReference>
<protein>
    <submittedName>
        <fullName evidence="12">Secreted frizzled related protein 5</fullName>
    </submittedName>
</protein>
<evidence type="ECO:0000256" key="9">
    <source>
        <dbReference type="PROSITE-ProRule" id="PRU00090"/>
    </source>
</evidence>
<dbReference type="AlphaFoldDB" id="A0A8C0PIA1"/>
<dbReference type="SUPFAM" id="SSF63501">
    <property type="entry name" value="Frizzled cysteine-rich domain"/>
    <property type="match status" value="1"/>
</dbReference>
<feature type="disulfide bond" evidence="9">
    <location>
        <begin position="231"/>
        <end position="255"/>
    </location>
</feature>
<dbReference type="PANTHER" id="PTHR11309">
    <property type="entry name" value="FRIZZLED"/>
    <property type="match status" value="1"/>
</dbReference>
<dbReference type="SMART" id="SM00063">
    <property type="entry name" value="FRI"/>
    <property type="match status" value="1"/>
</dbReference>
<dbReference type="InterPro" id="IPR036790">
    <property type="entry name" value="Frizzled_dom_sf"/>
</dbReference>
<organism evidence="12 13">
    <name type="scientific">Canis lupus familiaris</name>
    <name type="common">Dog</name>
    <name type="synonym">Canis familiaris</name>
    <dbReference type="NCBI Taxonomy" id="9615"/>
    <lineage>
        <taxon>Eukaryota</taxon>
        <taxon>Metazoa</taxon>
        <taxon>Chordata</taxon>
        <taxon>Craniata</taxon>
        <taxon>Vertebrata</taxon>
        <taxon>Euteleostomi</taxon>
        <taxon>Mammalia</taxon>
        <taxon>Eutheria</taxon>
        <taxon>Laurasiatheria</taxon>
        <taxon>Carnivora</taxon>
        <taxon>Caniformia</taxon>
        <taxon>Canidae</taxon>
        <taxon>Canis</taxon>
    </lineage>
</organism>
<accession>A0A8C0PIA1</accession>
<dbReference type="Ensembl" id="ENSCAFT00030040615.1">
    <property type="protein sequence ID" value="ENSCAFP00030035451.1"/>
    <property type="gene ID" value="ENSCAFG00030022106.1"/>
</dbReference>
<feature type="compositionally biased region" description="Low complexity" evidence="10">
    <location>
        <begin position="54"/>
        <end position="65"/>
    </location>
</feature>
<evidence type="ECO:0000256" key="8">
    <source>
        <dbReference type="ARBA" id="ARBA00023157"/>
    </source>
</evidence>
<evidence type="ECO:0000256" key="10">
    <source>
        <dbReference type="SAM" id="MobiDB-lite"/>
    </source>
</evidence>
<feature type="region of interest" description="Disordered" evidence="10">
    <location>
        <begin position="402"/>
        <end position="431"/>
    </location>
</feature>
<dbReference type="Gene3D" id="1.10.2000.10">
    <property type="entry name" value="Frizzled cysteine-rich domain"/>
    <property type="match status" value="1"/>
</dbReference>
<feature type="domain" description="FZ" evidence="11">
    <location>
        <begin position="151"/>
        <end position="268"/>
    </location>
</feature>
<feature type="region of interest" description="Disordered" evidence="10">
    <location>
        <begin position="1"/>
        <end position="105"/>
    </location>
</feature>
<evidence type="ECO:0000313" key="13">
    <source>
        <dbReference type="Proteomes" id="UP000694429"/>
    </source>
</evidence>
<evidence type="ECO:0000256" key="3">
    <source>
        <dbReference type="ARBA" id="ARBA00022473"/>
    </source>
</evidence>
<keyword evidence="6" id="KW-0732">Signal</keyword>
<comment type="caution">
    <text evidence="9">Lacks conserved residue(s) required for the propagation of feature annotation.</text>
</comment>
<dbReference type="CDD" id="cd07444">
    <property type="entry name" value="CRD_SFRP5"/>
    <property type="match status" value="1"/>
</dbReference>
<feature type="disulfide bond" evidence="9">
    <location>
        <begin position="166"/>
        <end position="212"/>
    </location>
</feature>
<reference evidence="12" key="2">
    <citation type="submission" date="2025-08" db="UniProtKB">
        <authorList>
            <consortium name="Ensembl"/>
        </authorList>
    </citation>
    <scope>IDENTIFICATION</scope>
</reference>
<dbReference type="InterPro" id="IPR015526">
    <property type="entry name" value="Frizzled/SFRP"/>
</dbReference>
<keyword evidence="5" id="KW-0879">Wnt signaling pathway</keyword>
<evidence type="ECO:0000259" key="11">
    <source>
        <dbReference type="PROSITE" id="PS50038"/>
    </source>
</evidence>
<reference evidence="12" key="1">
    <citation type="submission" date="2019-03" db="EMBL/GenBank/DDBJ databases">
        <authorList>
            <person name="Warren W.C."/>
            <person name="Johnson G.S."/>
        </authorList>
    </citation>
    <scope>NUCLEOTIDE SEQUENCE [LARGE SCALE GENOMIC DNA]</scope>
    <source>
        <strain evidence="12">Basenji</strain>
    </source>
</reference>
<dbReference type="PANTHER" id="PTHR11309:SF46">
    <property type="entry name" value="SECRETED FRIZZLED-RELATED PROTEIN 5"/>
    <property type="match status" value="1"/>
</dbReference>
<dbReference type="Pfam" id="PF01392">
    <property type="entry name" value="Fz"/>
    <property type="match status" value="1"/>
</dbReference>
<dbReference type="GO" id="GO:0030154">
    <property type="term" value="P:cell differentiation"/>
    <property type="evidence" value="ECO:0007669"/>
    <property type="project" value="UniProtKB-KW"/>
</dbReference>
<dbReference type="Proteomes" id="UP000694429">
    <property type="component" value="Chromosome 28"/>
</dbReference>
<dbReference type="GO" id="GO:0005576">
    <property type="term" value="C:extracellular region"/>
    <property type="evidence" value="ECO:0007669"/>
    <property type="project" value="UniProtKB-SubCell"/>
</dbReference>
<sequence>MANAVGGERPGRRASPAPRQGSGCAGRGAREAAGGAEGLHLASAPGPGAGGRRLAGARGEAGAPGWEVPGSVGAPGAERRLRALGPRRRRRGGCAGAGPLETPRAMRGPAGGARAAALALLLGALHGAPAGAEEYDYYGWQAEPLHGRSYSKPPQCLDIPADLPLCHTVGYKRMRLPNLLEHESLAEVKQQASSWLPLLAKRCHSDTQVFLCSLFAPVCLDRPIYPCRSLCEAVRAGCAPLMEAYGFPWPEMLHCHKFPLDNDLCIAMQFGHLPATAPPVTKICTQCEMEHSADGLMEQMCSSDFGECGAHVAAPPIPLLLDTHTHTHTHTHTRTHVSTTILVNTKTVCITGLIMTLNPLPKEMHLILQVIPGASEAPQGHGLWAPKPLLAKALAALPWHLPTEGPPGLDPLQEKQAKPGDGQGHQGKSWAPGWKCSTLIPGHLWPGELHPGTSPFLGQ</sequence>
<name>A0A8C0PIA1_CANLF</name>
<keyword evidence="7" id="KW-0221">Differentiation</keyword>
<dbReference type="InterPro" id="IPR041761">
    <property type="entry name" value="SFRP5_CRD"/>
</dbReference>
<gene>
    <name evidence="12" type="primary">SFRP5</name>
</gene>
<dbReference type="PROSITE" id="PS50038">
    <property type="entry name" value="FZ"/>
    <property type="match status" value="1"/>
</dbReference>
<evidence type="ECO:0000256" key="2">
    <source>
        <dbReference type="ARBA" id="ARBA00010054"/>
    </source>
</evidence>
<keyword evidence="8 9" id="KW-1015">Disulfide bond</keyword>
<dbReference type="GO" id="GO:0016055">
    <property type="term" value="P:Wnt signaling pathway"/>
    <property type="evidence" value="ECO:0007669"/>
    <property type="project" value="UniProtKB-KW"/>
</dbReference>
<dbReference type="InterPro" id="IPR020067">
    <property type="entry name" value="Frizzled_dom"/>
</dbReference>
<evidence type="ECO:0000313" key="12">
    <source>
        <dbReference type="Ensembl" id="ENSCAFP00030035451.1"/>
    </source>
</evidence>
<evidence type="ECO:0000256" key="1">
    <source>
        <dbReference type="ARBA" id="ARBA00004613"/>
    </source>
</evidence>
<keyword evidence="4" id="KW-0964">Secreted</keyword>
<comment type="subcellular location">
    <subcellularLocation>
        <location evidence="1">Secreted</location>
    </subcellularLocation>
</comment>
<feature type="compositionally biased region" description="Low complexity" evidence="10">
    <location>
        <begin position="31"/>
        <end position="46"/>
    </location>
</feature>
<evidence type="ECO:0000256" key="4">
    <source>
        <dbReference type="ARBA" id="ARBA00022525"/>
    </source>
</evidence>